<reference evidence="8" key="2">
    <citation type="submission" date="2020-09" db="EMBL/GenBank/DDBJ databases">
        <authorList>
            <person name="Sun Q."/>
            <person name="Zhou Y."/>
        </authorList>
    </citation>
    <scope>NUCLEOTIDE SEQUENCE</scope>
    <source>
        <strain evidence="8">CGMCC 1.15178</strain>
    </source>
</reference>
<evidence type="ECO:0000313" key="9">
    <source>
        <dbReference type="Proteomes" id="UP000612456"/>
    </source>
</evidence>
<reference evidence="8" key="1">
    <citation type="journal article" date="2014" name="Int. J. Syst. Evol. Microbiol.">
        <title>Complete genome sequence of Corynebacterium casei LMG S-19264T (=DSM 44701T), isolated from a smear-ripened cheese.</title>
        <authorList>
            <consortium name="US DOE Joint Genome Institute (JGI-PGF)"/>
            <person name="Walter F."/>
            <person name="Albersmeier A."/>
            <person name="Kalinowski J."/>
            <person name="Ruckert C."/>
        </authorList>
    </citation>
    <scope>NUCLEOTIDE SEQUENCE</scope>
    <source>
        <strain evidence="8">CGMCC 1.15178</strain>
    </source>
</reference>
<dbReference type="SUPFAM" id="SSF88659">
    <property type="entry name" value="Sigma3 and sigma4 domains of RNA polymerase sigma factors"/>
    <property type="match status" value="1"/>
</dbReference>
<dbReference type="Gene3D" id="1.10.1740.10">
    <property type="match status" value="1"/>
</dbReference>
<comment type="similarity">
    <text evidence="1">Belongs to the sigma-70 factor family. ECF subfamily.</text>
</comment>
<evidence type="ECO:0000259" key="7">
    <source>
        <dbReference type="Pfam" id="PF08281"/>
    </source>
</evidence>
<feature type="domain" description="RNA polymerase sigma-70 region 2" evidence="6">
    <location>
        <begin position="12"/>
        <end position="74"/>
    </location>
</feature>
<dbReference type="NCBIfam" id="TIGR02937">
    <property type="entry name" value="sigma70-ECF"/>
    <property type="match status" value="1"/>
</dbReference>
<keyword evidence="3" id="KW-0731">Sigma factor</keyword>
<dbReference type="EMBL" id="BMHP01000006">
    <property type="protein sequence ID" value="GGD93637.1"/>
    <property type="molecule type" value="Genomic_DNA"/>
</dbReference>
<dbReference type="Proteomes" id="UP000612456">
    <property type="component" value="Unassembled WGS sequence"/>
</dbReference>
<dbReference type="AlphaFoldDB" id="A0A916ZF98"/>
<evidence type="ECO:0000256" key="5">
    <source>
        <dbReference type="ARBA" id="ARBA00023163"/>
    </source>
</evidence>
<feature type="domain" description="RNA polymerase sigma factor 70 region 4 type 2" evidence="7">
    <location>
        <begin position="107"/>
        <end position="158"/>
    </location>
</feature>
<accession>A0A916ZF98</accession>
<dbReference type="PANTHER" id="PTHR43133:SF8">
    <property type="entry name" value="RNA POLYMERASE SIGMA FACTOR HI_1459-RELATED"/>
    <property type="match status" value="1"/>
</dbReference>
<keyword evidence="2" id="KW-0805">Transcription regulation</keyword>
<dbReference type="InterPro" id="IPR013249">
    <property type="entry name" value="RNA_pol_sigma70_r4_t2"/>
</dbReference>
<dbReference type="GO" id="GO:0003677">
    <property type="term" value="F:DNA binding"/>
    <property type="evidence" value="ECO:0007669"/>
    <property type="project" value="UniProtKB-KW"/>
</dbReference>
<comment type="caution">
    <text evidence="8">The sequence shown here is derived from an EMBL/GenBank/DDBJ whole genome shotgun (WGS) entry which is preliminary data.</text>
</comment>
<dbReference type="SUPFAM" id="SSF88946">
    <property type="entry name" value="Sigma2 domain of RNA polymerase sigma factors"/>
    <property type="match status" value="1"/>
</dbReference>
<dbReference type="InterPro" id="IPR013324">
    <property type="entry name" value="RNA_pol_sigma_r3/r4-like"/>
</dbReference>
<sequence>MGKDSFTELFWQFQPPLYLYLYRMCGSKETAEELLQETFYRAMLSLRARDMKYARAWLYKVARHLCIDWLRKRSGEAAMIQAVACQSTGVSSFRTPEEALSIGEERRTISEAMAMMPEHYRSILYLREIEGFSYEELGETLDIPLGRVKVNLHRSREKFRQLLARTEERMNDDE</sequence>
<proteinExistence type="inferred from homology"/>
<evidence type="ECO:0000256" key="3">
    <source>
        <dbReference type="ARBA" id="ARBA00023082"/>
    </source>
</evidence>
<dbReference type="InterPro" id="IPR013325">
    <property type="entry name" value="RNA_pol_sigma_r2"/>
</dbReference>
<organism evidence="8 9">
    <name type="scientific">Paenibacillus nasutitermitis</name>
    <dbReference type="NCBI Taxonomy" id="1652958"/>
    <lineage>
        <taxon>Bacteria</taxon>
        <taxon>Bacillati</taxon>
        <taxon>Bacillota</taxon>
        <taxon>Bacilli</taxon>
        <taxon>Bacillales</taxon>
        <taxon>Paenibacillaceae</taxon>
        <taxon>Paenibacillus</taxon>
    </lineage>
</organism>
<evidence type="ECO:0000313" key="8">
    <source>
        <dbReference type="EMBL" id="GGD93637.1"/>
    </source>
</evidence>
<evidence type="ECO:0000256" key="1">
    <source>
        <dbReference type="ARBA" id="ARBA00010641"/>
    </source>
</evidence>
<protein>
    <recommendedName>
        <fullName evidence="10">RNA polymerase sigma-70 factor, ECF subfamily</fullName>
    </recommendedName>
</protein>
<dbReference type="InterPro" id="IPR007627">
    <property type="entry name" value="RNA_pol_sigma70_r2"/>
</dbReference>
<evidence type="ECO:0008006" key="10">
    <source>
        <dbReference type="Google" id="ProtNLM"/>
    </source>
</evidence>
<dbReference type="RefSeq" id="WP_188997985.1">
    <property type="nucleotide sequence ID" value="NZ_BMHP01000006.1"/>
</dbReference>
<name>A0A916ZF98_9BACL</name>
<evidence type="ECO:0000259" key="6">
    <source>
        <dbReference type="Pfam" id="PF04542"/>
    </source>
</evidence>
<dbReference type="Pfam" id="PF04542">
    <property type="entry name" value="Sigma70_r2"/>
    <property type="match status" value="1"/>
</dbReference>
<dbReference type="Pfam" id="PF08281">
    <property type="entry name" value="Sigma70_r4_2"/>
    <property type="match status" value="1"/>
</dbReference>
<gene>
    <name evidence="8" type="ORF">GCM10010911_60350</name>
</gene>
<keyword evidence="4" id="KW-0238">DNA-binding</keyword>
<dbReference type="GO" id="GO:0006352">
    <property type="term" value="P:DNA-templated transcription initiation"/>
    <property type="evidence" value="ECO:0007669"/>
    <property type="project" value="InterPro"/>
</dbReference>
<keyword evidence="5" id="KW-0804">Transcription</keyword>
<dbReference type="InterPro" id="IPR014284">
    <property type="entry name" value="RNA_pol_sigma-70_dom"/>
</dbReference>
<dbReference type="InterPro" id="IPR036388">
    <property type="entry name" value="WH-like_DNA-bd_sf"/>
</dbReference>
<dbReference type="Gene3D" id="1.10.10.10">
    <property type="entry name" value="Winged helix-like DNA-binding domain superfamily/Winged helix DNA-binding domain"/>
    <property type="match status" value="1"/>
</dbReference>
<dbReference type="PANTHER" id="PTHR43133">
    <property type="entry name" value="RNA POLYMERASE ECF-TYPE SIGMA FACTO"/>
    <property type="match status" value="1"/>
</dbReference>
<evidence type="ECO:0000256" key="2">
    <source>
        <dbReference type="ARBA" id="ARBA00023015"/>
    </source>
</evidence>
<keyword evidence="9" id="KW-1185">Reference proteome</keyword>
<evidence type="ECO:0000256" key="4">
    <source>
        <dbReference type="ARBA" id="ARBA00023125"/>
    </source>
</evidence>
<dbReference type="InterPro" id="IPR039425">
    <property type="entry name" value="RNA_pol_sigma-70-like"/>
</dbReference>
<dbReference type="GO" id="GO:0016987">
    <property type="term" value="F:sigma factor activity"/>
    <property type="evidence" value="ECO:0007669"/>
    <property type="project" value="UniProtKB-KW"/>
</dbReference>
<dbReference type="CDD" id="cd06171">
    <property type="entry name" value="Sigma70_r4"/>
    <property type="match status" value="1"/>
</dbReference>